<organism evidence="2 3">
    <name type="scientific">Macrostomum lignano</name>
    <dbReference type="NCBI Taxonomy" id="282301"/>
    <lineage>
        <taxon>Eukaryota</taxon>
        <taxon>Metazoa</taxon>
        <taxon>Spiralia</taxon>
        <taxon>Lophotrochozoa</taxon>
        <taxon>Platyhelminthes</taxon>
        <taxon>Rhabditophora</taxon>
        <taxon>Macrostomorpha</taxon>
        <taxon>Macrostomida</taxon>
        <taxon>Macrostomidae</taxon>
        <taxon>Macrostomum</taxon>
    </lineage>
</organism>
<dbReference type="Proteomes" id="UP000095280">
    <property type="component" value="Unplaced"/>
</dbReference>
<evidence type="ECO:0000313" key="3">
    <source>
        <dbReference type="WBParaSite" id="maker-uti_cns_0014807-snap-gene-0.2-mRNA-1"/>
    </source>
</evidence>
<dbReference type="AlphaFoldDB" id="A0A1I8IPT2"/>
<protein>
    <submittedName>
        <fullName evidence="3">Transmembrane protein</fullName>
    </submittedName>
</protein>
<dbReference type="WBParaSite" id="maker-uti_cns_0014807-snap-gene-0.2-mRNA-1">
    <property type="protein sequence ID" value="maker-uti_cns_0014807-snap-gene-0.2-mRNA-1"/>
    <property type="gene ID" value="maker-uti_cns_0014807-snap-gene-0.2"/>
</dbReference>
<accession>A0A1I8IPT2</accession>
<keyword evidence="1" id="KW-0472">Membrane</keyword>
<keyword evidence="1" id="KW-0812">Transmembrane</keyword>
<evidence type="ECO:0000256" key="1">
    <source>
        <dbReference type="SAM" id="Phobius"/>
    </source>
</evidence>
<keyword evidence="1" id="KW-1133">Transmembrane helix</keyword>
<sequence>EEMALVEVRFYRLRTGFCSAWCSFLVFTSLAVFRIFIILVIASIVRAGPWRPSHAILLLQSATSVREPGGHLRDVGRSPPARCSLPLLLRPRRQRRRRLLSKSSANPRELLTARPMVAARWRLKRSRSASLAYITAWVISTCIESNSPPVNEPYCRPKLFNRLPKLRSPMMNLRADKELAESREERPTRPRMLVLSAGYWPLFSCVFLSLRCSDAQVANLSPVLRMMLPVNVEQESAAPAAPPHGINGLPHEAMTPLHYSATGRATCHSVRQSSKSSKSMTTRQRQLLAGRVLRRQPLMLLLLLA</sequence>
<name>A0A1I8IPT2_9PLAT</name>
<reference evidence="3" key="1">
    <citation type="submission" date="2016-11" db="UniProtKB">
        <authorList>
            <consortium name="WormBaseParasite"/>
        </authorList>
    </citation>
    <scope>IDENTIFICATION</scope>
</reference>
<feature type="transmembrane region" description="Helical" evidence="1">
    <location>
        <begin position="20"/>
        <end position="45"/>
    </location>
</feature>
<proteinExistence type="predicted"/>
<evidence type="ECO:0000313" key="2">
    <source>
        <dbReference type="Proteomes" id="UP000095280"/>
    </source>
</evidence>
<keyword evidence="2" id="KW-1185">Reference proteome</keyword>